<evidence type="ECO:0000313" key="7">
    <source>
        <dbReference type="Proteomes" id="UP000092508"/>
    </source>
</evidence>
<keyword evidence="3" id="KW-0812">Transmembrane</keyword>
<keyword evidence="3" id="KW-0472">Membrane</keyword>
<dbReference type="EMBL" id="UGQA01000001">
    <property type="protein sequence ID" value="STY95798.1"/>
    <property type="molecule type" value="Genomic_DNA"/>
</dbReference>
<name>A0A1B8Q9L0_9GAMM</name>
<gene>
    <name evidence="4" type="ORF">A9306_01845</name>
    <name evidence="5" type="ORF">A9308_08535</name>
    <name evidence="6" type="ORF">NCTC11091_01596</name>
</gene>
<proteinExistence type="predicted"/>
<dbReference type="PANTHER" id="PTHR40278">
    <property type="entry name" value="DNA UTILIZATION PROTEIN HOFN"/>
    <property type="match status" value="1"/>
</dbReference>
<dbReference type="GO" id="GO:0043683">
    <property type="term" value="P:type IV pilus assembly"/>
    <property type="evidence" value="ECO:0007669"/>
    <property type="project" value="TreeGrafter"/>
</dbReference>
<feature type="transmembrane region" description="Helical" evidence="3">
    <location>
        <begin position="21"/>
        <end position="43"/>
    </location>
</feature>
<dbReference type="InterPro" id="IPR052534">
    <property type="entry name" value="Extracell_DNA_Util/SecSys_Comp"/>
</dbReference>
<organism evidence="4 8">
    <name type="scientific">Faucicola atlantae</name>
    <dbReference type="NCBI Taxonomy" id="34059"/>
    <lineage>
        <taxon>Bacteria</taxon>
        <taxon>Pseudomonadati</taxon>
        <taxon>Pseudomonadota</taxon>
        <taxon>Gammaproteobacteria</taxon>
        <taxon>Moraxellales</taxon>
        <taxon>Moraxellaceae</taxon>
        <taxon>Faucicola</taxon>
    </lineage>
</organism>
<keyword evidence="8" id="KW-1185">Reference proteome</keyword>
<dbReference type="STRING" id="34059.A9308_08535"/>
<sequence>MARINLLPWRQEVRERKNKEFMTLIVAVLLLSLLGAFAAWSYFNRELEQQQQANESIKQANAELDKALEQISTLEQQRNDIIERMKVIQDLQGRRPVPVHVWDDIARLVPAQMYLTNMKREGDVITFTGQADNPNTVSTLIRNLDGSKWLQDSAVVSLSQPNAVAYQNATPNPQPTNTAGGEAEPRPEYPEDRYITFVVTTQITSAQSASAVASTTMATSTANSSASASATSASTAKE</sequence>
<keyword evidence="1" id="KW-0175">Coiled coil</keyword>
<dbReference type="EMBL" id="LZMZ01000031">
    <property type="protein sequence ID" value="OBX76342.1"/>
    <property type="molecule type" value="Genomic_DNA"/>
</dbReference>
<dbReference type="Proteomes" id="UP000255193">
    <property type="component" value="Unassembled WGS sequence"/>
</dbReference>
<dbReference type="GO" id="GO:0043107">
    <property type="term" value="P:type IV pilus-dependent motility"/>
    <property type="evidence" value="ECO:0007669"/>
    <property type="project" value="TreeGrafter"/>
</dbReference>
<dbReference type="RefSeq" id="WP_067055467.1">
    <property type="nucleotide sequence ID" value="NZ_LZMZ01000031.1"/>
</dbReference>
<evidence type="ECO:0000256" key="2">
    <source>
        <dbReference type="SAM" id="MobiDB-lite"/>
    </source>
</evidence>
<feature type="coiled-coil region" evidence="1">
    <location>
        <begin position="43"/>
        <end position="84"/>
    </location>
</feature>
<dbReference type="Proteomes" id="UP000092616">
    <property type="component" value="Unassembled WGS sequence"/>
</dbReference>
<keyword evidence="3" id="KW-1133">Transmembrane helix</keyword>
<feature type="compositionally biased region" description="Polar residues" evidence="2">
    <location>
        <begin position="166"/>
        <end position="179"/>
    </location>
</feature>
<reference evidence="6 9" key="3">
    <citation type="submission" date="2018-06" db="EMBL/GenBank/DDBJ databases">
        <authorList>
            <consortium name="Pathogen Informatics"/>
            <person name="Doyle S."/>
        </authorList>
    </citation>
    <scope>NUCLEOTIDE SEQUENCE [LARGE SCALE GENOMIC DNA]</scope>
    <source>
        <strain evidence="6 9">NCTC11091</strain>
    </source>
</reference>
<evidence type="ECO:0000313" key="4">
    <source>
        <dbReference type="EMBL" id="OBX75798.1"/>
    </source>
</evidence>
<evidence type="ECO:0000313" key="5">
    <source>
        <dbReference type="EMBL" id="OBX76342.1"/>
    </source>
</evidence>
<evidence type="ECO:0000256" key="3">
    <source>
        <dbReference type="SAM" id="Phobius"/>
    </source>
</evidence>
<evidence type="ECO:0000313" key="9">
    <source>
        <dbReference type="Proteomes" id="UP000255193"/>
    </source>
</evidence>
<feature type="region of interest" description="Disordered" evidence="2">
    <location>
        <begin position="209"/>
        <end position="238"/>
    </location>
</feature>
<dbReference type="PANTHER" id="PTHR40278:SF2">
    <property type="entry name" value="TYPE IV PILUS INNER MEMBRANE COMPONENT PILN"/>
    <property type="match status" value="1"/>
</dbReference>
<dbReference type="AlphaFoldDB" id="A0A1B8Q9L0"/>
<dbReference type="Proteomes" id="UP000092508">
    <property type="component" value="Unassembled WGS sequence"/>
</dbReference>
<reference evidence="4 8" key="1">
    <citation type="submission" date="2016-06" db="EMBL/GenBank/DDBJ databases">
        <title>Draft genome of Moraxella atlantae CCUG 59586.</title>
        <authorList>
            <person name="Salva-Serra F."/>
            <person name="Engstrom-Jakobsson H."/>
            <person name="Thorell K."/>
            <person name="Gonzales-Siles L."/>
            <person name="Karlsson R."/>
            <person name="Boulund F."/>
            <person name="Engstrand L."/>
            <person name="Kristiansson E."/>
            <person name="Moore E."/>
        </authorList>
    </citation>
    <scope>NUCLEOTIDE SEQUENCE [LARGE SCALE GENOMIC DNA]</scope>
    <source>
        <strain evidence="4 8">CCUG 59586</strain>
    </source>
</reference>
<dbReference type="EMBL" id="LZNA01000069">
    <property type="protein sequence ID" value="OBX75798.1"/>
    <property type="molecule type" value="Genomic_DNA"/>
</dbReference>
<protein>
    <submittedName>
        <fullName evidence="6">Fimbrial assembly protein (PilN)</fullName>
    </submittedName>
    <submittedName>
        <fullName evidence="4">Pilus assembly protein PilS</fullName>
    </submittedName>
</protein>
<dbReference type="OrthoDB" id="5296173at2"/>
<feature type="region of interest" description="Disordered" evidence="2">
    <location>
        <begin position="166"/>
        <end position="188"/>
    </location>
</feature>
<evidence type="ECO:0000256" key="1">
    <source>
        <dbReference type="SAM" id="Coils"/>
    </source>
</evidence>
<reference evidence="5 7" key="2">
    <citation type="submission" date="2016-06" db="EMBL/GenBank/DDBJ databases">
        <title>Draft genome of Moraxella atlantae CCUG 66109.</title>
        <authorList>
            <person name="Salva-Serra F."/>
            <person name="Engstrom-Jakobsson H."/>
            <person name="Thorell K."/>
            <person name="Gonzales-Siles L."/>
            <person name="Karlsson R."/>
            <person name="Boulund F."/>
            <person name="Engstrand L."/>
            <person name="Kristiansson E."/>
            <person name="Moore E."/>
        </authorList>
    </citation>
    <scope>NUCLEOTIDE SEQUENCE [LARGE SCALE GENOMIC DNA]</scope>
    <source>
        <strain evidence="5 7">CCUG 66109</strain>
    </source>
</reference>
<dbReference type="Pfam" id="PF05137">
    <property type="entry name" value="PilN"/>
    <property type="match status" value="1"/>
</dbReference>
<evidence type="ECO:0000313" key="8">
    <source>
        <dbReference type="Proteomes" id="UP000092616"/>
    </source>
</evidence>
<dbReference type="InterPro" id="IPR007813">
    <property type="entry name" value="PilN"/>
</dbReference>
<evidence type="ECO:0000313" key="6">
    <source>
        <dbReference type="EMBL" id="STY95798.1"/>
    </source>
</evidence>
<accession>A0A1B8Q9L0</accession>